<reference evidence="3 4" key="1">
    <citation type="submission" date="2020-01" db="EMBL/GenBank/DDBJ databases">
        <title>The genomic epidemiology of tigecycline resistance gene tet(X) variants in a swine farm in China.</title>
        <authorList>
            <person name="Peng K."/>
            <person name="Li R."/>
        </authorList>
    </citation>
    <scope>NUCLEOTIDE SEQUENCE [LARGE SCALE GENOMIC DNA]</scope>
    <source>
        <strain evidence="3 4">ZF1</strain>
    </source>
</reference>
<dbReference type="Proteomes" id="UP000612266">
    <property type="component" value="Unassembled WGS sequence"/>
</dbReference>
<accession>A0A6I6G3M4</accession>
<dbReference type="PROSITE" id="PS50943">
    <property type="entry name" value="HTH_CROC1"/>
    <property type="match status" value="1"/>
</dbReference>
<name>A0A6I6G3M4_9GAMM</name>
<dbReference type="Pfam" id="PF01381">
    <property type="entry name" value="HTH_3"/>
    <property type="match status" value="1"/>
</dbReference>
<dbReference type="GO" id="GO:0003677">
    <property type="term" value="F:DNA binding"/>
    <property type="evidence" value="ECO:0007669"/>
    <property type="project" value="InterPro"/>
</dbReference>
<dbReference type="Gene3D" id="1.10.260.40">
    <property type="entry name" value="lambda repressor-like DNA-binding domains"/>
    <property type="match status" value="1"/>
</dbReference>
<evidence type="ECO:0000313" key="3">
    <source>
        <dbReference type="EMBL" id="QIF92060.1"/>
    </source>
</evidence>
<dbReference type="SUPFAM" id="SSF47413">
    <property type="entry name" value="lambda repressor-like DNA-binding domains"/>
    <property type="match status" value="1"/>
</dbReference>
<proteinExistence type="predicted"/>
<dbReference type="InterPro" id="IPR001387">
    <property type="entry name" value="Cro/C1-type_HTH"/>
</dbReference>
<dbReference type="RefSeq" id="WP_098941871.1">
    <property type="nucleotide sequence ID" value="NZ_CP045008.1"/>
</dbReference>
<evidence type="ECO:0000313" key="5">
    <source>
        <dbReference type="Proteomes" id="UP000612266"/>
    </source>
</evidence>
<evidence type="ECO:0000313" key="4">
    <source>
        <dbReference type="Proteomes" id="UP000501338"/>
    </source>
</evidence>
<protein>
    <submittedName>
        <fullName evidence="3">Helix-turn-helix domain-containing protein</fullName>
    </submittedName>
    <submittedName>
        <fullName evidence="2">Helix-turn-helix transcriptional regulator</fullName>
    </submittedName>
</protein>
<dbReference type="GeneID" id="57334266"/>
<feature type="domain" description="HTH cro/C1-type" evidence="1">
    <location>
        <begin position="51"/>
        <end position="106"/>
    </location>
</feature>
<dbReference type="CDD" id="cd00093">
    <property type="entry name" value="HTH_XRE"/>
    <property type="match status" value="1"/>
</dbReference>
<organism evidence="2 5">
    <name type="scientific">Proteus terrae subsp. cibarius</name>
    <dbReference type="NCBI Taxonomy" id="626774"/>
    <lineage>
        <taxon>Bacteria</taxon>
        <taxon>Pseudomonadati</taxon>
        <taxon>Pseudomonadota</taxon>
        <taxon>Gammaproteobacteria</taxon>
        <taxon>Enterobacterales</taxon>
        <taxon>Morganellaceae</taxon>
        <taxon>Proteus</taxon>
    </lineage>
</organism>
<reference evidence="2" key="2">
    <citation type="submission" date="2020-11" db="EMBL/GenBank/DDBJ databases">
        <title>Enhanced detection system for hospital associated transmission using whole genome sequencing surveillance.</title>
        <authorList>
            <person name="Harrison L.H."/>
            <person name="Van Tyne D."/>
            <person name="Marsh J.W."/>
            <person name="Griffith M.P."/>
            <person name="Snyder D.J."/>
            <person name="Cooper V.S."/>
            <person name="Mustapha M."/>
        </authorList>
    </citation>
    <scope>NUCLEOTIDE SEQUENCE</scope>
    <source>
        <strain evidence="2">PR00070</strain>
    </source>
</reference>
<dbReference type="EMBL" id="JADSJR010000030">
    <property type="protein sequence ID" value="MBG2916013.1"/>
    <property type="molecule type" value="Genomic_DNA"/>
</dbReference>
<gene>
    <name evidence="3" type="ORF">GTH23_19435</name>
    <name evidence="2" type="ORF">I4901_16730</name>
</gene>
<keyword evidence="4" id="KW-1185">Reference proteome</keyword>
<dbReference type="InterPro" id="IPR010982">
    <property type="entry name" value="Lambda_DNA-bd_dom_sf"/>
</dbReference>
<dbReference type="Proteomes" id="UP000501338">
    <property type="component" value="Chromosome"/>
</dbReference>
<evidence type="ECO:0000259" key="1">
    <source>
        <dbReference type="PROSITE" id="PS50943"/>
    </source>
</evidence>
<evidence type="ECO:0000313" key="2">
    <source>
        <dbReference type="EMBL" id="MBG2916013.1"/>
    </source>
</evidence>
<dbReference type="AlphaFoldDB" id="A0A6I6G3M4"/>
<sequence>MNNVENKNHIDKFPTRASRKHQFVATTDRKQVISKIMAHLLFGEITQGEALKMLRIKVLGLNQDLYAKLINVSRKTLSEIENDRGNYSADIINKVFKPFGLKVGLVPSSPHILSSLLKESPPINE</sequence>
<dbReference type="EMBL" id="CP047340">
    <property type="protein sequence ID" value="QIF92060.1"/>
    <property type="molecule type" value="Genomic_DNA"/>
</dbReference>